<evidence type="ECO:0000256" key="8">
    <source>
        <dbReference type="SAM" id="MobiDB-lite"/>
    </source>
</evidence>
<keyword evidence="3" id="KW-0862">Zinc</keyword>
<evidence type="ECO:0000313" key="10">
    <source>
        <dbReference type="EMBL" id="KAK4499998.1"/>
    </source>
</evidence>
<organism evidence="10 11">
    <name type="scientific">Zasmidium cellare</name>
    <name type="common">Wine cellar mold</name>
    <name type="synonym">Racodium cellare</name>
    <dbReference type="NCBI Taxonomy" id="395010"/>
    <lineage>
        <taxon>Eukaryota</taxon>
        <taxon>Fungi</taxon>
        <taxon>Dikarya</taxon>
        <taxon>Ascomycota</taxon>
        <taxon>Pezizomycotina</taxon>
        <taxon>Dothideomycetes</taxon>
        <taxon>Dothideomycetidae</taxon>
        <taxon>Mycosphaerellales</taxon>
        <taxon>Mycosphaerellaceae</taxon>
        <taxon>Zasmidium</taxon>
    </lineage>
</organism>
<proteinExistence type="predicted"/>
<feature type="signal peptide" evidence="9">
    <location>
        <begin position="1"/>
        <end position="24"/>
    </location>
</feature>
<keyword evidence="6" id="KW-0804">Transcription</keyword>
<evidence type="ECO:0000256" key="9">
    <source>
        <dbReference type="SAM" id="SignalP"/>
    </source>
</evidence>
<keyword evidence="11" id="KW-1185">Reference proteome</keyword>
<evidence type="ECO:0000256" key="5">
    <source>
        <dbReference type="ARBA" id="ARBA00023125"/>
    </source>
</evidence>
<comment type="subcellular location">
    <subcellularLocation>
        <location evidence="1">Nucleus</location>
    </subcellularLocation>
</comment>
<dbReference type="InterPro" id="IPR052202">
    <property type="entry name" value="Yeast_MetPath_Reg"/>
</dbReference>
<dbReference type="InterPro" id="IPR001087">
    <property type="entry name" value="GDSL"/>
</dbReference>
<dbReference type="Pfam" id="PF00657">
    <property type="entry name" value="Lipase_GDSL"/>
    <property type="match status" value="1"/>
</dbReference>
<evidence type="ECO:0000313" key="11">
    <source>
        <dbReference type="Proteomes" id="UP001305779"/>
    </source>
</evidence>
<evidence type="ECO:0000256" key="2">
    <source>
        <dbReference type="ARBA" id="ARBA00022723"/>
    </source>
</evidence>
<evidence type="ECO:0000256" key="7">
    <source>
        <dbReference type="ARBA" id="ARBA00023242"/>
    </source>
</evidence>
<gene>
    <name evidence="10" type="ORF">PRZ48_008184</name>
</gene>
<evidence type="ECO:0000256" key="3">
    <source>
        <dbReference type="ARBA" id="ARBA00022833"/>
    </source>
</evidence>
<comment type="caution">
    <text evidence="10">The sequence shown here is derived from an EMBL/GenBank/DDBJ whole genome shotgun (WGS) entry which is preliminary data.</text>
</comment>
<sequence>MFLRRFGPFAVLAVLLIILFYGYSRETQPLVEGKGSNNVHACAVSPKAPLRIVPTGDSITEGEGSSDYNGYRLFLYRHLMEDCNDRSVEFVGTRRSGLSPDPSIQGLEETEGYSGWDIERLLNFSMDPIAETLSRQPNVMLLHIGTSTKPDYHMLILTIGTNNVAPLPLRPPDIVAPEDSPEKLEQLIDEILKLAPSIVLIVAQIITSPNFGWKDNTPIFNAPIPDMVEKRRAKGFKIMTIDMSSVGTDCVRDFDNSPVDCEDINGDGLHPKDEGYRKMAGFWYEALVEATKRGWPSSLPGLVWNKKQYQTQLEDPEMSPMATLAFIIFMIFNIASIIKVRRRVSISSIQGRPLGFSDQCFSVQVPEKPQTLELEESSSPSWLAAGITRYSHHNFKLQKIVSSIKSQLYDRQCELPWPDDPPANQKAIHGNLKAWWESTFGDGFALPEVDVRYTRVWKLKLQIKFYTAMILLFQPSQAIKNPSDDSLQVVFDSATYILRDYQLLHDSSNLDYGWRTVQNTFAAGAALIYSFWTSKMVRARAEAMAMSKTLRTCPSLLSIGGEWWPSAKASLTAFGSIADLTIQEVYSNQHKSKRRRQSSPDPRIRGPQNSNFHEAPQPDHAGMSSDRTAWGAGDPGRGSGSMNSMPSHEHFQFAANQAGNDPSFDAQMEPQWQLDFANTSPHDPWIASYTDVEQFLAGFDRSEFSWNVPMNDMGKPFDLNTTFR</sequence>
<reference evidence="10 11" key="1">
    <citation type="journal article" date="2023" name="G3 (Bethesda)">
        <title>A chromosome-level genome assembly of Zasmidium syzygii isolated from banana leaves.</title>
        <authorList>
            <person name="van Westerhoven A.C."/>
            <person name="Mehrabi R."/>
            <person name="Talebi R."/>
            <person name="Steentjes M.B.F."/>
            <person name="Corcolon B."/>
            <person name="Chong P.A."/>
            <person name="Kema G.H.J."/>
            <person name="Seidl M.F."/>
        </authorList>
    </citation>
    <scope>NUCLEOTIDE SEQUENCE [LARGE SCALE GENOMIC DNA]</scope>
    <source>
        <strain evidence="10 11">P124</strain>
    </source>
</reference>
<name>A0ABR0EFL7_ZASCE</name>
<evidence type="ECO:0000256" key="4">
    <source>
        <dbReference type="ARBA" id="ARBA00023015"/>
    </source>
</evidence>
<feature type="region of interest" description="Disordered" evidence="8">
    <location>
        <begin position="588"/>
        <end position="647"/>
    </location>
</feature>
<dbReference type="CDD" id="cd12148">
    <property type="entry name" value="fungal_TF_MHR"/>
    <property type="match status" value="1"/>
</dbReference>
<dbReference type="InterPro" id="IPR036514">
    <property type="entry name" value="SGNH_hydro_sf"/>
</dbReference>
<keyword evidence="9" id="KW-0732">Signal</keyword>
<dbReference type="Proteomes" id="UP001305779">
    <property type="component" value="Unassembled WGS sequence"/>
</dbReference>
<dbReference type="Gene3D" id="3.40.50.1110">
    <property type="entry name" value="SGNH hydrolase"/>
    <property type="match status" value="2"/>
</dbReference>
<dbReference type="SUPFAM" id="SSF52266">
    <property type="entry name" value="SGNH hydrolase"/>
    <property type="match status" value="1"/>
</dbReference>
<keyword evidence="7" id="KW-0539">Nucleus</keyword>
<accession>A0ABR0EFL7</accession>
<evidence type="ECO:0008006" key="12">
    <source>
        <dbReference type="Google" id="ProtNLM"/>
    </source>
</evidence>
<evidence type="ECO:0000256" key="1">
    <source>
        <dbReference type="ARBA" id="ARBA00004123"/>
    </source>
</evidence>
<keyword evidence="5" id="KW-0238">DNA-binding</keyword>
<keyword evidence="4" id="KW-0805">Transcription regulation</keyword>
<dbReference type="PANTHER" id="PTHR47782">
    <property type="entry name" value="ZN(II)2CYS6 TRANSCRIPTION FACTOR (EUROFUNG)-RELATED"/>
    <property type="match status" value="1"/>
</dbReference>
<feature type="chain" id="PRO_5046732835" description="SGNH hydrolase-type esterase domain-containing protein" evidence="9">
    <location>
        <begin position="25"/>
        <end position="724"/>
    </location>
</feature>
<keyword evidence="2" id="KW-0479">Metal-binding</keyword>
<dbReference type="PANTHER" id="PTHR47782:SF1">
    <property type="entry name" value="PYRIMIDINE PATHWAY REGULATORY PROTEIN 1"/>
    <property type="match status" value="1"/>
</dbReference>
<dbReference type="EMBL" id="JAXOVC010000006">
    <property type="protein sequence ID" value="KAK4499998.1"/>
    <property type="molecule type" value="Genomic_DNA"/>
</dbReference>
<evidence type="ECO:0000256" key="6">
    <source>
        <dbReference type="ARBA" id="ARBA00023163"/>
    </source>
</evidence>
<protein>
    <recommendedName>
        <fullName evidence="12">SGNH hydrolase-type esterase domain-containing protein</fullName>
    </recommendedName>
</protein>